<name>A0A1F6NQT5_9BACT</name>
<dbReference type="Gene3D" id="3.40.720.10">
    <property type="entry name" value="Alkaline Phosphatase, subunit A"/>
    <property type="match status" value="1"/>
</dbReference>
<evidence type="ECO:0000256" key="3">
    <source>
        <dbReference type="ARBA" id="ARBA00004798"/>
    </source>
</evidence>
<dbReference type="NCBIfam" id="TIGR01307">
    <property type="entry name" value="pgm_bpd_ind"/>
    <property type="match status" value="1"/>
</dbReference>
<dbReference type="PANTHER" id="PTHR31637:SF0">
    <property type="entry name" value="2,3-BISPHOSPHOGLYCERATE-INDEPENDENT PHOSPHOGLYCERATE MUTASE"/>
    <property type="match status" value="1"/>
</dbReference>
<dbReference type="InterPro" id="IPR011258">
    <property type="entry name" value="BPG-indep_PGM_N"/>
</dbReference>
<comment type="caution">
    <text evidence="16">The sequence shown here is derived from an EMBL/GenBank/DDBJ whole genome shotgun (WGS) entry which is preliminary data.</text>
</comment>
<evidence type="ECO:0000313" key="17">
    <source>
        <dbReference type="Proteomes" id="UP000178349"/>
    </source>
</evidence>
<keyword evidence="5 9" id="KW-0479">Metal-binding</keyword>
<comment type="cofactor">
    <cofactor evidence="9">
        <name>Mn(2+)</name>
        <dbReference type="ChEBI" id="CHEBI:29035"/>
    </cofactor>
    <text evidence="9">Binds 2 manganese ions per subunit.</text>
</comment>
<evidence type="ECO:0000256" key="6">
    <source>
        <dbReference type="ARBA" id="ARBA00023152"/>
    </source>
</evidence>
<feature type="binding site" evidence="9 12">
    <location>
        <position position="125"/>
    </location>
    <ligand>
        <name>substrate</name>
    </ligand>
</feature>
<dbReference type="InterPro" id="IPR017850">
    <property type="entry name" value="Alkaline_phosphatase_core_sf"/>
</dbReference>
<evidence type="ECO:0000256" key="8">
    <source>
        <dbReference type="ARBA" id="ARBA00023235"/>
    </source>
</evidence>
<feature type="binding site" evidence="9 12">
    <location>
        <begin position="156"/>
        <end position="157"/>
    </location>
    <ligand>
        <name>substrate</name>
    </ligand>
</feature>
<keyword evidence="8 9" id="KW-0413">Isomerase</keyword>
<keyword evidence="6 9" id="KW-0324">Glycolysis</keyword>
<gene>
    <name evidence="9" type="primary">gpmI</name>
    <name evidence="16" type="ORF">A2493_03560</name>
</gene>
<evidence type="ECO:0000256" key="9">
    <source>
        <dbReference type="HAMAP-Rule" id="MF_01038"/>
    </source>
</evidence>
<proteinExistence type="inferred from homology"/>
<dbReference type="InterPro" id="IPR005995">
    <property type="entry name" value="Pgm_bpd_ind"/>
</dbReference>
<evidence type="ECO:0000259" key="14">
    <source>
        <dbReference type="Pfam" id="PF01676"/>
    </source>
</evidence>
<evidence type="ECO:0000256" key="1">
    <source>
        <dbReference type="ARBA" id="ARBA00000370"/>
    </source>
</evidence>
<dbReference type="GO" id="GO:0006007">
    <property type="term" value="P:glucose catabolic process"/>
    <property type="evidence" value="ECO:0007669"/>
    <property type="project" value="InterPro"/>
</dbReference>
<dbReference type="SUPFAM" id="SSF53649">
    <property type="entry name" value="Alkaline phosphatase-like"/>
    <property type="match status" value="1"/>
</dbReference>
<organism evidence="16 17">
    <name type="scientific">Candidatus Magasanikbacteria bacterium RIFOXYC12_FULL_33_11</name>
    <dbReference type="NCBI Taxonomy" id="1798701"/>
    <lineage>
        <taxon>Bacteria</taxon>
        <taxon>Candidatus Magasanikiibacteriota</taxon>
    </lineage>
</organism>
<dbReference type="Proteomes" id="UP000178349">
    <property type="component" value="Unassembled WGS sequence"/>
</dbReference>
<evidence type="ECO:0000256" key="5">
    <source>
        <dbReference type="ARBA" id="ARBA00022723"/>
    </source>
</evidence>
<feature type="binding site" evidence="9 13">
    <location>
        <position position="64"/>
    </location>
    <ligand>
        <name>Mn(2+)</name>
        <dbReference type="ChEBI" id="CHEBI:29035"/>
        <label>2</label>
    </ligand>
</feature>
<feature type="active site" description="Phosphoserine intermediate" evidence="9 11">
    <location>
        <position position="64"/>
    </location>
</feature>
<protein>
    <recommendedName>
        <fullName evidence="9 10">2,3-bisphosphoglycerate-independent phosphoglycerate mutase</fullName>
        <shortName evidence="9">BPG-independent PGAM</shortName>
        <shortName evidence="9">Phosphoglyceromutase</shortName>
        <shortName evidence="9">iPGM</shortName>
        <ecNumber evidence="9 10">5.4.2.12</ecNumber>
    </recommendedName>
</protein>
<feature type="binding site" evidence="9 13">
    <location>
        <position position="405"/>
    </location>
    <ligand>
        <name>Mn(2+)</name>
        <dbReference type="ChEBI" id="CHEBI:29035"/>
        <label>1</label>
    </ligand>
</feature>
<dbReference type="SUPFAM" id="SSF64158">
    <property type="entry name" value="2,3-Bisphosphoglycerate-independent phosphoglycerate mutase, substrate-binding domain"/>
    <property type="match status" value="1"/>
</dbReference>
<dbReference type="Pfam" id="PF01676">
    <property type="entry name" value="Metalloenzyme"/>
    <property type="match status" value="1"/>
</dbReference>
<comment type="function">
    <text evidence="2 9">Catalyzes the interconversion of 2-phosphoglycerate and 3-phosphoglycerate.</text>
</comment>
<feature type="binding site" evidence="9 12">
    <location>
        <begin position="265"/>
        <end position="268"/>
    </location>
    <ligand>
        <name>substrate</name>
    </ligand>
</feature>
<feature type="binding site" evidence="9 13">
    <location>
        <position position="447"/>
    </location>
    <ligand>
        <name>Mn(2+)</name>
        <dbReference type="ChEBI" id="CHEBI:29035"/>
        <label>2</label>
    </ligand>
</feature>
<feature type="binding site" evidence="9 13">
    <location>
        <position position="14"/>
    </location>
    <ligand>
        <name>Mn(2+)</name>
        <dbReference type="ChEBI" id="CHEBI:29035"/>
        <label>2</label>
    </ligand>
</feature>
<comment type="pathway">
    <text evidence="3 9">Carbohydrate degradation; glycolysis; pyruvate from D-glyceraldehyde 3-phosphate: step 3/5.</text>
</comment>
<sequence length="526" mass="58142">MALTKGPIALIVLDGYGIAPASNSNSISLAKTPFFDSLLAHYPSMLLNASGLSVGLPRGEVGNSEVGHATIGSGILRYQSLPRIDRSIATGQFFKDQLLVEAFNKAKKTKAKIHLIGLIGNGGVHSSQEHLEALLSFSKSMKMKKNVFIHAFIDGRDTARDLGKQFVEQLLSVCKKEKVGEIASIGGRFFGMDRNNNWDRIAKAYNAIAKGESDYTFKDPTEAISEFYSKEIYDEEMPPFVMVDKKNRPVATVDDGDVVVFFNFRADRARQLTEAFVTKEFKEFETIKYENLDFITFAEYKKGLPVKVLFPPEIIANPIAKVVSDFNLKQMHIAETEKYAHVTFFMNGMTEEPFSGEERILIPSPDVISYDQKPEMSAPIVTQNIIKSLKADIHDFYVVNYANPDMVGHTGNLQACIKAVEAVDQSLQKVVTEILKRGGTAFIMADHGNAEELTNPLTGEIDKEHNNYPIPFIIASNSLDGQANPDLKSIEMPYLSPIGILADVAPTILTHMGLDIPAEMTGTNLF</sequence>
<evidence type="ECO:0000256" key="7">
    <source>
        <dbReference type="ARBA" id="ARBA00023211"/>
    </source>
</evidence>
<reference evidence="16 17" key="1">
    <citation type="journal article" date="2016" name="Nat. Commun.">
        <title>Thousands of microbial genomes shed light on interconnected biogeochemical processes in an aquifer system.</title>
        <authorList>
            <person name="Anantharaman K."/>
            <person name="Brown C.T."/>
            <person name="Hug L.A."/>
            <person name="Sharon I."/>
            <person name="Castelle C.J."/>
            <person name="Probst A.J."/>
            <person name="Thomas B.C."/>
            <person name="Singh A."/>
            <person name="Wilkins M.J."/>
            <person name="Karaoz U."/>
            <person name="Brodie E.L."/>
            <person name="Williams K.H."/>
            <person name="Hubbard S.S."/>
            <person name="Banfield J.F."/>
        </authorList>
    </citation>
    <scope>NUCLEOTIDE SEQUENCE [LARGE SCALE GENOMIC DNA]</scope>
</reference>
<evidence type="ECO:0000259" key="15">
    <source>
        <dbReference type="Pfam" id="PF06415"/>
    </source>
</evidence>
<dbReference type="HAMAP" id="MF_01038">
    <property type="entry name" value="GpmI"/>
    <property type="match status" value="1"/>
</dbReference>
<evidence type="ECO:0000256" key="2">
    <source>
        <dbReference type="ARBA" id="ARBA00002315"/>
    </source>
</evidence>
<feature type="domain" description="Metalloenzyme" evidence="14">
    <location>
        <begin position="7"/>
        <end position="515"/>
    </location>
</feature>
<dbReference type="GO" id="GO:0006096">
    <property type="term" value="P:glycolytic process"/>
    <property type="evidence" value="ECO:0007669"/>
    <property type="project" value="UniProtKB-UniRule"/>
</dbReference>
<dbReference type="InterPro" id="IPR036646">
    <property type="entry name" value="PGAM_B_sf"/>
</dbReference>
<dbReference type="InterPro" id="IPR006124">
    <property type="entry name" value="Metalloenzyme"/>
</dbReference>
<evidence type="ECO:0000256" key="11">
    <source>
        <dbReference type="PIRSR" id="PIRSR001492-1"/>
    </source>
</evidence>
<dbReference type="FunFam" id="3.40.1450.10:FF:000002">
    <property type="entry name" value="2,3-bisphosphoglycerate-independent phosphoglycerate mutase"/>
    <property type="match status" value="1"/>
</dbReference>
<dbReference type="Gene3D" id="3.40.1450.10">
    <property type="entry name" value="BPG-independent phosphoglycerate mutase, domain B"/>
    <property type="match status" value="1"/>
</dbReference>
<keyword evidence="7 9" id="KW-0464">Manganese</keyword>
<feature type="domain" description="BPG-independent PGAM N-terminal" evidence="15">
    <location>
        <begin position="84"/>
        <end position="302"/>
    </location>
</feature>
<feature type="binding site" evidence="9 13">
    <location>
        <position position="465"/>
    </location>
    <ligand>
        <name>Mn(2+)</name>
        <dbReference type="ChEBI" id="CHEBI:29035"/>
        <label>1</label>
    </ligand>
</feature>
<dbReference type="PIRSF" id="PIRSF001492">
    <property type="entry name" value="IPGAM"/>
    <property type="match status" value="1"/>
</dbReference>
<feature type="binding site" evidence="9 12">
    <location>
        <position position="194"/>
    </location>
    <ligand>
        <name>substrate</name>
    </ligand>
</feature>
<dbReference type="CDD" id="cd16010">
    <property type="entry name" value="iPGM"/>
    <property type="match status" value="1"/>
</dbReference>
<evidence type="ECO:0000256" key="4">
    <source>
        <dbReference type="ARBA" id="ARBA00008819"/>
    </source>
</evidence>
<dbReference type="EC" id="5.4.2.12" evidence="9 10"/>
<evidence type="ECO:0000256" key="10">
    <source>
        <dbReference type="NCBIfam" id="TIGR01307"/>
    </source>
</evidence>
<dbReference type="AlphaFoldDB" id="A0A1F6NQT5"/>
<feature type="binding site" evidence="9 13">
    <location>
        <position position="409"/>
    </location>
    <ligand>
        <name>Mn(2+)</name>
        <dbReference type="ChEBI" id="CHEBI:29035"/>
        <label>1</label>
    </ligand>
</feature>
<dbReference type="Pfam" id="PF06415">
    <property type="entry name" value="iPGM_N"/>
    <property type="match status" value="1"/>
</dbReference>
<evidence type="ECO:0000256" key="12">
    <source>
        <dbReference type="PIRSR" id="PIRSR001492-2"/>
    </source>
</evidence>
<feature type="binding site" evidence="9 12">
    <location>
        <position position="188"/>
    </location>
    <ligand>
        <name>substrate</name>
    </ligand>
</feature>
<feature type="binding site" evidence="9 13">
    <location>
        <position position="446"/>
    </location>
    <ligand>
        <name>Mn(2+)</name>
        <dbReference type="ChEBI" id="CHEBI:29035"/>
        <label>2</label>
    </ligand>
</feature>
<dbReference type="UniPathway" id="UPA00109">
    <property type="reaction ID" value="UER00186"/>
</dbReference>
<accession>A0A1F6NQT5</accession>
<evidence type="ECO:0000256" key="13">
    <source>
        <dbReference type="PIRSR" id="PIRSR001492-3"/>
    </source>
</evidence>
<dbReference type="GO" id="GO:0005829">
    <property type="term" value="C:cytosol"/>
    <property type="evidence" value="ECO:0007669"/>
    <property type="project" value="TreeGrafter"/>
</dbReference>
<comment type="catalytic activity">
    <reaction evidence="1 9">
        <text>(2R)-2-phosphoglycerate = (2R)-3-phosphoglycerate</text>
        <dbReference type="Rhea" id="RHEA:15901"/>
        <dbReference type="ChEBI" id="CHEBI:58272"/>
        <dbReference type="ChEBI" id="CHEBI:58289"/>
        <dbReference type="EC" id="5.4.2.12"/>
    </reaction>
</comment>
<comment type="similarity">
    <text evidence="4 9">Belongs to the BPG-independent phosphoglycerate mutase family.</text>
</comment>
<feature type="binding site" evidence="9 12">
    <location>
        <position position="338"/>
    </location>
    <ligand>
        <name>substrate</name>
    </ligand>
</feature>
<comment type="subunit">
    <text evidence="9">Monomer.</text>
</comment>
<evidence type="ECO:0000313" key="16">
    <source>
        <dbReference type="EMBL" id="OGH86301.1"/>
    </source>
</evidence>
<dbReference type="PANTHER" id="PTHR31637">
    <property type="entry name" value="2,3-BISPHOSPHOGLYCERATE-INDEPENDENT PHOSPHOGLYCERATE MUTASE"/>
    <property type="match status" value="1"/>
</dbReference>
<dbReference type="GO" id="GO:0004619">
    <property type="term" value="F:phosphoglycerate mutase activity"/>
    <property type="evidence" value="ECO:0007669"/>
    <property type="project" value="UniProtKB-UniRule"/>
</dbReference>
<dbReference type="EMBL" id="MFQW01000025">
    <property type="protein sequence ID" value="OGH86301.1"/>
    <property type="molecule type" value="Genomic_DNA"/>
</dbReference>
<dbReference type="GO" id="GO:0030145">
    <property type="term" value="F:manganese ion binding"/>
    <property type="evidence" value="ECO:0007669"/>
    <property type="project" value="UniProtKB-UniRule"/>
</dbReference>